<dbReference type="SMART" id="SM00060">
    <property type="entry name" value="FN3"/>
    <property type="match status" value="1"/>
</dbReference>
<keyword evidence="3" id="KW-1185">Reference proteome</keyword>
<organism evidence="2 3">
    <name type="scientific">Pedobacter petrophilus</name>
    <dbReference type="NCBI Taxonomy" id="1908241"/>
    <lineage>
        <taxon>Bacteria</taxon>
        <taxon>Pseudomonadati</taxon>
        <taxon>Bacteroidota</taxon>
        <taxon>Sphingobacteriia</taxon>
        <taxon>Sphingobacteriales</taxon>
        <taxon>Sphingobacteriaceae</taxon>
        <taxon>Pedobacter</taxon>
    </lineage>
</organism>
<dbReference type="Gene3D" id="2.60.40.10">
    <property type="entry name" value="Immunoglobulins"/>
    <property type="match status" value="2"/>
</dbReference>
<dbReference type="EMBL" id="WKKH01000001">
    <property type="protein sequence ID" value="MRX74473.1"/>
    <property type="molecule type" value="Genomic_DNA"/>
</dbReference>
<dbReference type="SUPFAM" id="SSF49265">
    <property type="entry name" value="Fibronectin type III"/>
    <property type="match status" value="1"/>
</dbReference>
<dbReference type="PROSITE" id="PS50853">
    <property type="entry name" value="FN3"/>
    <property type="match status" value="1"/>
</dbReference>
<dbReference type="InterPro" id="IPR036116">
    <property type="entry name" value="FN3_sf"/>
</dbReference>
<proteinExistence type="predicted"/>
<dbReference type="GO" id="GO:0005975">
    <property type="term" value="P:carbohydrate metabolic process"/>
    <property type="evidence" value="ECO:0007669"/>
    <property type="project" value="UniProtKB-ARBA"/>
</dbReference>
<dbReference type="RefSeq" id="WP_154278632.1">
    <property type="nucleotide sequence ID" value="NZ_JBHUJQ010000001.1"/>
</dbReference>
<accession>A0A7K0FS86</accession>
<dbReference type="GO" id="GO:0004553">
    <property type="term" value="F:hydrolase activity, hydrolyzing O-glycosyl compounds"/>
    <property type="evidence" value="ECO:0007669"/>
    <property type="project" value="UniProtKB-ARBA"/>
</dbReference>
<evidence type="ECO:0000313" key="2">
    <source>
        <dbReference type="EMBL" id="MRX74473.1"/>
    </source>
</evidence>
<dbReference type="InterPro" id="IPR013320">
    <property type="entry name" value="ConA-like_dom_sf"/>
</dbReference>
<evidence type="ECO:0000259" key="1">
    <source>
        <dbReference type="PROSITE" id="PS50853"/>
    </source>
</evidence>
<dbReference type="InterPro" id="IPR013783">
    <property type="entry name" value="Ig-like_fold"/>
</dbReference>
<feature type="domain" description="Fibronectin type-III" evidence="1">
    <location>
        <begin position="240"/>
        <end position="329"/>
    </location>
</feature>
<sequence length="3163" mass="324746">MNDCTRPVYFLKSAIVLLFFLMGGLKVNAQNITKYIFTGTTGTFTPISGATTPVLSDNIDDGKFQNLPIGFDFFYMGSRYTAISASTNGWLAMGATLTDDYVNSLTNSGVRPVLAPLWDDLSIVAASNVTYRTTGTAGSRVFTIQYLNLKWNYQATNSSVSFQVNLYESTGVIQYIYRSETGATNSATASIGITATAKGSGNFLSVNSNGSLVSSTTETAITTKRATGTTYRFTPPVPTAPTNLTFTSTSGTAMTLNWTDNSANETGFVIYRSTDNINFTFVNQTSANAVTSVQTGLSAGTVYYWKVYAVTEGGLSTELTGNQLATCSGPVIAQLPLTNLMGYYKFEGNASDNRGINNGILQGAPALATDRFNIAAKAYTFNGSSQYISTVESYANPASYSTSIWFKTTTTVGGALIGFSSLQTGAGGSRDRMMYMTATGNIYAAVAPGAVKKTVNSATAYNDGNWHMATNTVGAGGLKLYIDGALVVSDATVTTSEVNTGYWRIGYSDVSTWPNEPASGYFQGTLDDAIIYHRELTAAEVMVLYNSPDGAGSNMPVCAGSTLNLSATTVAGATYQWTGPNGFTSALQNPSLTYAAVNEGIYTLQVTVAGCSTPTVAYAKVTSTGTAGQWTGNVSSDWATASNWCSGLVPTSTTNVTITAGATRMPLITTSVSCNNLVISSGATVTTSGTGILNIAGLLTNSGTFTSTGTTNFNGTTEQTYSGISAFYNLTVSNTAGLVLPAIVTVNNNLTLAAGTLTTNNFNLTVNGNWINNSAATAFVSGTSQVAFTGTVAQTIGGTYATAFNVLRITNTGPSVTLLNNINIAADLAVTAGIFDLGAFTANRVTSGGTILLSAASTLKVGGTNTFPTNYTTNNLIVSSTVEYNGTNQTVASQPYGNLTLSSGTGSSVKIMPATALTILGNFTTNLGTGTALTVTEAAALRVNGNVNIGAATTINGASYGLSVGGSWNNVGVFNGNTGTVTFFGPGTSISGAGTQNFNNLTFIASGITLANNALTLTGNLATTGSGAFIQASGGTLTMTGSGTTISGNSIVIDNLMISSTGSVSSSASLTVKGNLGVSNSGSFTSSTNVFMTGTDKTILGPGAITFNTLQVAGALTTTANFSITMALNVSGSFAASAGTATFTGTSTLSGTANLYNTTINGTSLQLTSNSVLGVANVLTLLSGTLNVTAFTPNTVDFNGAGAQTINGITYNNLSLSTAATKTAAAAITVNNDITIGTGVTFAASSFTHTLEGNWTNNGTFNASTGTIIFSGAKTVNIKGATTFNTLTINKTANTIPVTLLSNVSATLVNITSGLIQTGNNALTVTSDRTGNGIILGTIIRTHAFSAGINYSFESPANTLSFVQPAGINSVTVKVAIGSIADFPFGGSVSREYNVTIPNGTYSEAVLRLHYEDDELNGSNESTMNLWKNTGSGWAASGKTTANGTANYVEQSGLTNVSGRWTLSDNSNVVNWNGSVSSDWNNASNWTVQQGSASRPPVATDIVNLGNISFTNQPTINTNVSVKNINFGSVQPVTLTMATGGSLTSGDIHGTWSANATHNVNVNNQNVTINGDLVLSDGTTGHVINLNVGTGTVAIKGSLTQSGNANIVFSGAGTLSINDQFNYTNGTFTPGTGTVIYSGTISQTVGAVTYNNLIINKTSSAVINSALAIAGDLTITSGELDNLAAISIIGNVSIGTSTIFRNNGSIKINGNWINNGTYSAVGAGISFEGGNAQSISATTFNNLTINKVPGTTATLTGNIGIGGDLVLTSGTLDIQTFTADRTASGGSTTVAAAATLVLAANNLPANFTSYNIAPTSTTILNGTAAQAIAQPGIVFGNLMIRNTGIKTLGSGVVILSNLTIENAATLEGTAQIINLGGSWINNGTFTPGTSTVLLTGTGNIAGNTTFNRVTISGTYAQTGSLVTYNDLLTITSTGTITGAAGITTVLISDLINRGTLITNGTTTFTGTKLQTLSLINATTVALTVNFNGTVSPALNSTSAPQFSTLNINNTGGVAPSVGWTIFSALNTGPGATFAAGGYTHNILGSLTNNGTITSSGTINFTPTTAVALNMGTTFTSTGTVAFGGSGAITLLGTPVSLANVVISNTNSSGLTPSSNWQMSNNFTIAGGATFKGSTFTNTVGGNILNSGTMDPASSTFILNLTNNQTISNGVFNNLTLNKASGSVTLLSNATATGVLTFTAGKITTGSYNFGITATGTVSGAAQQTGWINGNLKKNIGTGATTKSFEVGDVNNYTPVNLVFNSVSTAGDLQITTIAADHPNISSSTINQASSVNRYWPVINSGVVFDKYNATLNFIAADVDGGASTAAFGVGVFDGSSWSTPVTTIKNPTSTTATNINVLGDFAVGEVCNAGTTILYTASPYCTNLGTAAVTLTGTTGGVFSSTPGLSIDPSTGTISLASSAAGTYTVNYTVAATSTCKVYSTSTTVVITKAASATISYPGSPYYSNGGIASVNLSGSPGGIFSAPAGLTLDANTGDVTLLSSSPGTYTVTYTIEAAGGCSAFTITSSITVISFKTWDGGAGTPNWSDPVNWLPDGVPVITDHITLSGAFTINADIAAVSADLTMNNSGLLLTINAGKSLSVAGNLTVTAGTLDVNTGTLKLAAGLSSTGTISAANGSVELNGSAVQTIPEAFFTGNTVNNLKIDNSAGAVLGGVLNVRSILMAASGNLNSSGFLTLVSTAAQTALIDGSGMGNITGNVTMERYLSAGFGYKYFSSPVASATVNSFSNVVNLGASFPNFYTYIENVAISGWTSYTGAANALVPLQGYAADFGSDTQPKKVSITGVVNNGLVSATLLNHNQPYTKGFNLVGNPYPSPVNWNIGEGWTKNNIDNAIYFFDSSNTSQYTGTYCSYINGISSDGLASNIIASMQGFFVHVSNGTFPVTGTLAVNNTARVNDLSPVFHKAIMSIKEPKKPRTLIRLSAGFADEPHAADPIVIYVADGAGRTFNPLLDAIKLLNTNERVPNFYGSNKGTEKLAISAIEEIDTTTVVPLSLQADRNGTVDFVLRDLENLPAPLYLYFYDAKTKRSTLLEEDTKVSMQLNTGVYDNRFSLRFSNTRTETAPGAANDIFRVYSKGGSFHVNLKLENEQRGELILTNMAGQELARKTISGNGVYEINSAPATGIYIVSFVAPDSVRSKKVIHHNE</sequence>
<dbReference type="CDD" id="cd00063">
    <property type="entry name" value="FN3"/>
    <property type="match status" value="1"/>
</dbReference>
<dbReference type="OrthoDB" id="101122at2"/>
<protein>
    <recommendedName>
        <fullName evidence="1">Fibronectin type-III domain-containing protein</fullName>
    </recommendedName>
</protein>
<dbReference type="Gene3D" id="2.60.120.200">
    <property type="match status" value="1"/>
</dbReference>
<dbReference type="InterPro" id="IPR006626">
    <property type="entry name" value="PbH1"/>
</dbReference>
<dbReference type="Proteomes" id="UP000487757">
    <property type="component" value="Unassembled WGS sequence"/>
</dbReference>
<comment type="caution">
    <text evidence="2">The sequence shown here is derived from an EMBL/GenBank/DDBJ whole genome shotgun (WGS) entry which is preliminary data.</text>
</comment>
<name>A0A7K0FS86_9SPHI</name>
<dbReference type="SUPFAM" id="SSF49899">
    <property type="entry name" value="Concanavalin A-like lectins/glucanases"/>
    <property type="match status" value="1"/>
</dbReference>
<evidence type="ECO:0000313" key="3">
    <source>
        <dbReference type="Proteomes" id="UP000487757"/>
    </source>
</evidence>
<dbReference type="InterPro" id="IPR003961">
    <property type="entry name" value="FN3_dom"/>
</dbReference>
<reference evidence="2 3" key="1">
    <citation type="submission" date="2019-11" db="EMBL/GenBank/DDBJ databases">
        <title>Pedobacter petrophilus genome.</title>
        <authorList>
            <person name="Feldbauer M.J."/>
            <person name="Newman J.D."/>
        </authorList>
    </citation>
    <scope>NUCLEOTIDE SEQUENCE [LARGE SCALE GENOMIC DNA]</scope>
    <source>
        <strain evidence="2 3">LMG 29686</strain>
    </source>
</reference>
<dbReference type="Pfam" id="PF00041">
    <property type="entry name" value="fn3"/>
    <property type="match status" value="1"/>
</dbReference>
<gene>
    <name evidence="2" type="ORF">GJU39_00105</name>
</gene>
<dbReference type="SMART" id="SM00710">
    <property type="entry name" value="PbH1"/>
    <property type="match status" value="8"/>
</dbReference>